<reference evidence="2" key="1">
    <citation type="submission" date="2023-03" db="EMBL/GenBank/DDBJ databases">
        <title>Massive genome expansion in bonnet fungi (Mycena s.s.) driven by repeated elements and novel gene families across ecological guilds.</title>
        <authorList>
            <consortium name="Lawrence Berkeley National Laboratory"/>
            <person name="Harder C.B."/>
            <person name="Miyauchi S."/>
            <person name="Viragh M."/>
            <person name="Kuo A."/>
            <person name="Thoen E."/>
            <person name="Andreopoulos B."/>
            <person name="Lu D."/>
            <person name="Skrede I."/>
            <person name="Drula E."/>
            <person name="Henrissat B."/>
            <person name="Morin E."/>
            <person name="Kohler A."/>
            <person name="Barry K."/>
            <person name="LaButti K."/>
            <person name="Morin E."/>
            <person name="Salamov A."/>
            <person name="Lipzen A."/>
            <person name="Mereny Z."/>
            <person name="Hegedus B."/>
            <person name="Baldrian P."/>
            <person name="Stursova M."/>
            <person name="Weitz H."/>
            <person name="Taylor A."/>
            <person name="Grigoriev I.V."/>
            <person name="Nagy L.G."/>
            <person name="Martin F."/>
            <person name="Kauserud H."/>
        </authorList>
    </citation>
    <scope>NUCLEOTIDE SEQUENCE</scope>
    <source>
        <strain evidence="2">CBHHK188m</strain>
    </source>
</reference>
<evidence type="ECO:0000313" key="3">
    <source>
        <dbReference type="Proteomes" id="UP001215280"/>
    </source>
</evidence>
<dbReference type="AlphaFoldDB" id="A0AAD7NG36"/>
<proteinExistence type="predicted"/>
<evidence type="ECO:0000313" key="2">
    <source>
        <dbReference type="EMBL" id="KAJ7759346.1"/>
    </source>
</evidence>
<comment type="caution">
    <text evidence="2">The sequence shown here is derived from an EMBL/GenBank/DDBJ whole genome shotgun (WGS) entry which is preliminary data.</text>
</comment>
<feature type="region of interest" description="Disordered" evidence="1">
    <location>
        <begin position="65"/>
        <end position="87"/>
    </location>
</feature>
<evidence type="ECO:0000256" key="1">
    <source>
        <dbReference type="SAM" id="MobiDB-lite"/>
    </source>
</evidence>
<gene>
    <name evidence="2" type="ORF">DFH07DRAFT_817293</name>
</gene>
<dbReference type="Proteomes" id="UP001215280">
    <property type="component" value="Unassembled WGS sequence"/>
</dbReference>
<keyword evidence="3" id="KW-1185">Reference proteome</keyword>
<accession>A0AAD7NG36</accession>
<feature type="region of interest" description="Disordered" evidence="1">
    <location>
        <begin position="14"/>
        <end position="42"/>
    </location>
</feature>
<organism evidence="2 3">
    <name type="scientific">Mycena maculata</name>
    <dbReference type="NCBI Taxonomy" id="230809"/>
    <lineage>
        <taxon>Eukaryota</taxon>
        <taxon>Fungi</taxon>
        <taxon>Dikarya</taxon>
        <taxon>Basidiomycota</taxon>
        <taxon>Agaricomycotina</taxon>
        <taxon>Agaricomycetes</taxon>
        <taxon>Agaricomycetidae</taxon>
        <taxon>Agaricales</taxon>
        <taxon>Marasmiineae</taxon>
        <taxon>Mycenaceae</taxon>
        <taxon>Mycena</taxon>
    </lineage>
</organism>
<name>A0AAD7NG36_9AGAR</name>
<feature type="region of interest" description="Disordered" evidence="1">
    <location>
        <begin position="209"/>
        <end position="240"/>
    </location>
</feature>
<dbReference type="EMBL" id="JARJLG010000052">
    <property type="protein sequence ID" value="KAJ7759346.1"/>
    <property type="molecule type" value="Genomic_DNA"/>
</dbReference>
<protein>
    <submittedName>
        <fullName evidence="2">Uncharacterized protein</fullName>
    </submittedName>
</protein>
<feature type="compositionally biased region" description="Low complexity" evidence="1">
    <location>
        <begin position="14"/>
        <end position="25"/>
    </location>
</feature>
<sequence length="383" mass="41862">MLSRVLRRRAFVAPAGPAARPASASDSRRRRRNSLDVDSDSDTECVSSRSMLSCVLRRRASDYRRRRRNSLDVDSDSDTERVSSRTMLSRVLRRGPAHPTGAPTPLSVYIPPWVTLQNRVKQEERRRGHDVLSSSFEEVLPPKSSGRVRTGKAPVEPVNIFSQVPSDALFMLLPLWPGTTDPVSERAATRAPHEISIEQRQYLLVSYEPTTEQPPPRSSGRKKGSSHSNPPSSRDGSGGGRGCDILLSSYYISARVVSHADLQGSGVRVPDEGLAVLGLWHEAWLTMPQIATRDHEPLVIGTCASREAGVEFDPEALVKMGLSIPVPPVAGVHEEQEEELVAELTPIGKAVLEMAWIGCIAVSSFGLVGHDDDGIHSSCCSLR</sequence>